<proteinExistence type="predicted"/>
<dbReference type="EMBL" id="FQZP01000005">
    <property type="protein sequence ID" value="SHI62318.1"/>
    <property type="molecule type" value="Genomic_DNA"/>
</dbReference>
<dbReference type="Proteomes" id="UP000324781">
    <property type="component" value="Unassembled WGS sequence"/>
</dbReference>
<reference evidence="1 2" key="1">
    <citation type="submission" date="2016-11" db="EMBL/GenBank/DDBJ databases">
        <authorList>
            <person name="Varghese N."/>
            <person name="Submissions S."/>
        </authorList>
    </citation>
    <scope>NUCLEOTIDE SEQUENCE [LARGE SCALE GENOMIC DNA]</scope>
    <source>
        <strain evidence="1 2">DSM 19027</strain>
    </source>
</reference>
<gene>
    <name evidence="1" type="ORF">SAMN05444373_100573</name>
</gene>
<protein>
    <submittedName>
        <fullName evidence="1">Uncharacterized protein</fullName>
    </submittedName>
</protein>
<keyword evidence="2" id="KW-1185">Reference proteome</keyword>
<name>A0A1M6CNM4_9FIRM</name>
<organism evidence="1 2">
    <name type="scientific">Thermoclostridium caenicola</name>
    <dbReference type="NCBI Taxonomy" id="659425"/>
    <lineage>
        <taxon>Bacteria</taxon>
        <taxon>Bacillati</taxon>
        <taxon>Bacillota</taxon>
        <taxon>Clostridia</taxon>
        <taxon>Eubacteriales</taxon>
        <taxon>Oscillospiraceae</taxon>
        <taxon>Thermoclostridium</taxon>
    </lineage>
</organism>
<evidence type="ECO:0000313" key="2">
    <source>
        <dbReference type="Proteomes" id="UP000324781"/>
    </source>
</evidence>
<dbReference type="AlphaFoldDB" id="A0A1M6CNM4"/>
<accession>A0A1M6CNM4</accession>
<evidence type="ECO:0000313" key="1">
    <source>
        <dbReference type="EMBL" id="SHI62318.1"/>
    </source>
</evidence>
<sequence>MGTMQVIIKGAEKLVSVLHIDLKNHPPGSSIKCSHFSPFCIYSNVNKGVHRMMYGASSGERFFVCAAMPGCLQVRRAYG</sequence>